<evidence type="ECO:0000313" key="1">
    <source>
        <dbReference type="EMBL" id="GAF71210.1"/>
    </source>
</evidence>
<reference evidence="1" key="1">
    <citation type="journal article" date="2014" name="Front. Microbiol.">
        <title>High frequency of phylogenetically diverse reductive dehalogenase-homologous genes in deep subseafloor sedimentary metagenomes.</title>
        <authorList>
            <person name="Kawai M."/>
            <person name="Futagami T."/>
            <person name="Toyoda A."/>
            <person name="Takaki Y."/>
            <person name="Nishi S."/>
            <person name="Hori S."/>
            <person name="Arai W."/>
            <person name="Tsubouchi T."/>
            <person name="Morono Y."/>
            <person name="Uchiyama I."/>
            <person name="Ito T."/>
            <person name="Fujiyama A."/>
            <person name="Inagaki F."/>
            <person name="Takami H."/>
        </authorList>
    </citation>
    <scope>NUCLEOTIDE SEQUENCE</scope>
    <source>
        <strain evidence="1">Expedition CK06-06</strain>
    </source>
</reference>
<accession>X0T561</accession>
<name>X0T561_9ZZZZ</name>
<organism evidence="1">
    <name type="scientific">marine sediment metagenome</name>
    <dbReference type="NCBI Taxonomy" id="412755"/>
    <lineage>
        <taxon>unclassified sequences</taxon>
        <taxon>metagenomes</taxon>
        <taxon>ecological metagenomes</taxon>
    </lineage>
</organism>
<feature type="non-terminal residue" evidence="1">
    <location>
        <position position="117"/>
    </location>
</feature>
<dbReference type="EMBL" id="BARS01002682">
    <property type="protein sequence ID" value="GAF71210.1"/>
    <property type="molecule type" value="Genomic_DNA"/>
</dbReference>
<sequence length="117" mass="14474">MSLKKKDDNIVVFDSNFILLPYQFKIDYLNDIYLNLEGKTRFYIFKQSLDEIEAKIRREPKTRKLKRQYKGGMAYLDKNEKIYPLYFIKEIKEKNETTDEFLLKWCRKFKKEYKKVY</sequence>
<dbReference type="Gene3D" id="3.40.50.1010">
    <property type="entry name" value="5'-nuclease"/>
    <property type="match status" value="1"/>
</dbReference>
<protein>
    <submittedName>
        <fullName evidence="1">Uncharacterized protein</fullName>
    </submittedName>
</protein>
<gene>
    <name evidence="1" type="ORF">S01H1_05146</name>
</gene>
<dbReference type="AlphaFoldDB" id="X0T561"/>
<proteinExistence type="predicted"/>
<comment type="caution">
    <text evidence="1">The sequence shown here is derived from an EMBL/GenBank/DDBJ whole genome shotgun (WGS) entry which is preliminary data.</text>
</comment>